<organism evidence="3 4">
    <name type="scientific">Desulfitobacterium hafniense (strain Y51)</name>
    <dbReference type="NCBI Taxonomy" id="138119"/>
    <lineage>
        <taxon>Bacteria</taxon>
        <taxon>Bacillati</taxon>
        <taxon>Bacillota</taxon>
        <taxon>Clostridia</taxon>
        <taxon>Eubacteriales</taxon>
        <taxon>Desulfitobacteriaceae</taxon>
        <taxon>Desulfitobacterium</taxon>
    </lineage>
</organism>
<gene>
    <name evidence="3" type="ordered locus">DSY1688</name>
</gene>
<reference evidence="3 4" key="1">
    <citation type="journal article" date="2006" name="J. Bacteriol.">
        <title>Complete genome sequence of the dehalorespiring bacterium Desulfitobacterium hafniense Y51 and comparison with Dehalococcoides ethenogenes 195.</title>
        <authorList>
            <person name="Nonaka H."/>
            <person name="Keresztes G."/>
            <person name="Shinoda Y."/>
            <person name="Ikenaga Y."/>
            <person name="Abe M."/>
            <person name="Naito K."/>
            <person name="Inatomi K."/>
            <person name="Furukawa K."/>
            <person name="Inui M."/>
            <person name="Yukawa H."/>
        </authorList>
    </citation>
    <scope>NUCLEOTIDE SEQUENCE [LARGE SCALE GENOMIC DNA]</scope>
    <source>
        <strain evidence="3 4">Y51</strain>
    </source>
</reference>
<evidence type="ECO:0000256" key="1">
    <source>
        <dbReference type="SAM" id="SignalP"/>
    </source>
</evidence>
<proteinExistence type="predicted"/>
<keyword evidence="4" id="KW-1185">Reference proteome</keyword>
<accession>Q24WW5</accession>
<sequence length="110" mass="11967">MAIMIKKARKMLTWAGLMLVMGFLLAGCGATPPATASGDLTPKQAAELIYHDLVFHDVGVEKVTVTQCLFEDINTAVVDVTYSTHDGKNISQKATLIKLNGQWQIDGHDH</sequence>
<dbReference type="STRING" id="138119.DSY1688"/>
<dbReference type="HOGENOM" id="CLU_2205804_0_0_9"/>
<feature type="chain" id="PRO_5038365249" description="DUF4878 domain-containing protein" evidence="1">
    <location>
        <begin position="27"/>
        <end position="110"/>
    </location>
</feature>
<dbReference type="EMBL" id="AP008230">
    <property type="protein sequence ID" value="BAE83477.1"/>
    <property type="molecule type" value="Genomic_DNA"/>
</dbReference>
<dbReference type="Pfam" id="PF12870">
    <property type="entry name" value="DUF4878"/>
    <property type="match status" value="1"/>
</dbReference>
<feature type="signal peptide" evidence="1">
    <location>
        <begin position="1"/>
        <end position="26"/>
    </location>
</feature>
<dbReference type="KEGG" id="dsy:DSY1688"/>
<evidence type="ECO:0000313" key="3">
    <source>
        <dbReference type="EMBL" id="BAE83477.1"/>
    </source>
</evidence>
<evidence type="ECO:0000313" key="4">
    <source>
        <dbReference type="Proteomes" id="UP000001946"/>
    </source>
</evidence>
<keyword evidence="1" id="KW-0732">Signal</keyword>
<dbReference type="AlphaFoldDB" id="Q24WW5"/>
<dbReference type="PROSITE" id="PS51257">
    <property type="entry name" value="PROKAR_LIPOPROTEIN"/>
    <property type="match status" value="1"/>
</dbReference>
<evidence type="ECO:0000259" key="2">
    <source>
        <dbReference type="Pfam" id="PF12870"/>
    </source>
</evidence>
<feature type="domain" description="DUF4878" evidence="2">
    <location>
        <begin position="59"/>
        <end position="105"/>
    </location>
</feature>
<dbReference type="InterPro" id="IPR024267">
    <property type="entry name" value="DUF4878"/>
</dbReference>
<protein>
    <recommendedName>
        <fullName evidence="2">DUF4878 domain-containing protein</fullName>
    </recommendedName>
</protein>
<dbReference type="Proteomes" id="UP000001946">
    <property type="component" value="Chromosome"/>
</dbReference>
<name>Q24WW5_DESHY</name>